<evidence type="ECO:0000313" key="5">
    <source>
        <dbReference type="EMBL" id="MAA16309.1"/>
    </source>
</evidence>
<keyword evidence="5" id="KW-0645">Protease</keyword>
<evidence type="ECO:0000259" key="4">
    <source>
        <dbReference type="PROSITE" id="PS01180"/>
    </source>
</evidence>
<feature type="domain" description="CUB" evidence="4">
    <location>
        <begin position="12"/>
        <end position="84"/>
    </location>
</feature>
<dbReference type="CDD" id="cd00041">
    <property type="entry name" value="CUB"/>
    <property type="match status" value="1"/>
</dbReference>
<organism evidence="5">
    <name type="scientific">Rhipicephalus zambeziensis</name>
    <dbReference type="NCBI Taxonomy" id="60191"/>
    <lineage>
        <taxon>Eukaryota</taxon>
        <taxon>Metazoa</taxon>
        <taxon>Ecdysozoa</taxon>
        <taxon>Arthropoda</taxon>
        <taxon>Chelicerata</taxon>
        <taxon>Arachnida</taxon>
        <taxon>Acari</taxon>
        <taxon>Parasitiformes</taxon>
        <taxon>Ixodida</taxon>
        <taxon>Ixodoidea</taxon>
        <taxon>Ixodidae</taxon>
        <taxon>Rhipicephalinae</taxon>
        <taxon>Rhipicephalus</taxon>
        <taxon>Rhipicephalus</taxon>
    </lineage>
</organism>
<dbReference type="GO" id="GO:0006508">
    <property type="term" value="P:proteolysis"/>
    <property type="evidence" value="ECO:0007669"/>
    <property type="project" value="UniProtKB-KW"/>
</dbReference>
<dbReference type="InterPro" id="IPR035914">
    <property type="entry name" value="Sperma_CUB_dom_sf"/>
</dbReference>
<keyword evidence="5" id="KW-0378">Hydrolase</keyword>
<accession>A0A224YKM4</accession>
<dbReference type="Pfam" id="PF00431">
    <property type="entry name" value="CUB"/>
    <property type="match status" value="1"/>
</dbReference>
<dbReference type="InterPro" id="IPR000859">
    <property type="entry name" value="CUB_dom"/>
</dbReference>
<evidence type="ECO:0000256" key="3">
    <source>
        <dbReference type="SAM" id="MobiDB-lite"/>
    </source>
</evidence>
<feature type="compositionally biased region" description="Basic and acidic residues" evidence="3">
    <location>
        <begin position="97"/>
        <end position="110"/>
    </location>
</feature>
<dbReference type="EMBL" id="GFPF01005163">
    <property type="protein sequence ID" value="MAA16309.1"/>
    <property type="molecule type" value="Transcribed_RNA"/>
</dbReference>
<feature type="region of interest" description="Disordered" evidence="3">
    <location>
        <begin position="94"/>
        <end position="129"/>
    </location>
</feature>
<dbReference type="AlphaFoldDB" id="A0A224YKM4"/>
<name>A0A224YKM4_9ACAR</name>
<sequence length="138" mass="15864">MFSVAVNVLPTKLITLTKSHTEDYIESPNYPDDYYPQDTQIQYKVEVKLGNEVLQEMARIQVTFEVFLMERSAFCHKDGLDIVDRTGEVLRPSEWSKLPDGRQRDPDAHVHGRRRARQGLPDPRSPLRVTLRGTLTGL</sequence>
<comment type="caution">
    <text evidence="2">Lacks conserved residue(s) required for the propagation of feature annotation.</text>
</comment>
<proteinExistence type="predicted"/>
<dbReference type="SUPFAM" id="SSF49854">
    <property type="entry name" value="Spermadhesin, CUB domain"/>
    <property type="match status" value="1"/>
</dbReference>
<dbReference type="GO" id="GO:0008233">
    <property type="term" value="F:peptidase activity"/>
    <property type="evidence" value="ECO:0007669"/>
    <property type="project" value="UniProtKB-KW"/>
</dbReference>
<evidence type="ECO:0000256" key="1">
    <source>
        <dbReference type="ARBA" id="ARBA00023157"/>
    </source>
</evidence>
<keyword evidence="1" id="KW-1015">Disulfide bond</keyword>
<dbReference type="PROSITE" id="PS01180">
    <property type="entry name" value="CUB"/>
    <property type="match status" value="1"/>
</dbReference>
<reference evidence="5" key="1">
    <citation type="journal article" date="2017" name="Parasit. Vectors">
        <title>Sialotranscriptomics of Rhipicephalus zambeziensis reveals intricate expression profiles of secretory proteins and suggests tight temporal transcriptional regulation during blood-feeding.</title>
        <authorList>
            <person name="de Castro M.H."/>
            <person name="de Klerk D."/>
            <person name="Pienaar R."/>
            <person name="Rees D.J.G."/>
            <person name="Mans B.J."/>
        </authorList>
    </citation>
    <scope>NUCLEOTIDE SEQUENCE</scope>
    <source>
        <tissue evidence="5">Salivary glands</tissue>
    </source>
</reference>
<evidence type="ECO:0000256" key="2">
    <source>
        <dbReference type="PROSITE-ProRule" id="PRU00059"/>
    </source>
</evidence>
<protein>
    <submittedName>
        <fullName evidence="5">Tick serine protease</fullName>
    </submittedName>
</protein>
<dbReference type="Gene3D" id="2.60.120.290">
    <property type="entry name" value="Spermadhesin, CUB domain"/>
    <property type="match status" value="1"/>
</dbReference>